<keyword evidence="1" id="KW-0812">Transmembrane</keyword>
<sequence>QSSRASAHTCISMFLYMLVFMAYYSSRWIPLNQRLKFQVVNAVFIVAVVAPQLFVMGRPKSSRIFCDIHTARSSSSEPLGCILCVWVNVMWTWTVYVHPDSHSCIMCQNHSGALLHFCDPDSRLHYQYRFFH</sequence>
<organism evidence="2">
    <name type="scientific">Nothobranchius kadleci</name>
    <name type="common">African annual killifish</name>
    <dbReference type="NCBI Taxonomy" id="1051664"/>
    <lineage>
        <taxon>Eukaryota</taxon>
        <taxon>Metazoa</taxon>
        <taxon>Chordata</taxon>
        <taxon>Craniata</taxon>
        <taxon>Vertebrata</taxon>
        <taxon>Euteleostomi</taxon>
        <taxon>Actinopterygii</taxon>
        <taxon>Neopterygii</taxon>
        <taxon>Teleostei</taxon>
        <taxon>Neoteleostei</taxon>
        <taxon>Acanthomorphata</taxon>
        <taxon>Ovalentaria</taxon>
        <taxon>Atherinomorphae</taxon>
        <taxon>Cyprinodontiformes</taxon>
        <taxon>Nothobranchiidae</taxon>
        <taxon>Nothobranchius</taxon>
    </lineage>
</organism>
<proteinExistence type="predicted"/>
<dbReference type="EMBL" id="HADZ01014599">
    <property type="protein sequence ID" value="SBP78540.1"/>
    <property type="molecule type" value="Transcribed_RNA"/>
</dbReference>
<keyword evidence="1" id="KW-0472">Membrane</keyword>
<keyword evidence="1" id="KW-1133">Transmembrane helix</keyword>
<feature type="non-terminal residue" evidence="2">
    <location>
        <position position="132"/>
    </location>
</feature>
<feature type="transmembrane region" description="Helical" evidence="1">
    <location>
        <begin position="7"/>
        <end position="25"/>
    </location>
</feature>
<dbReference type="AlphaFoldDB" id="A0A1A8CIF7"/>
<accession>A0A1A8CIF7</accession>
<name>A0A1A8CIF7_NOTKA</name>
<reference evidence="2" key="2">
    <citation type="submission" date="2016-06" db="EMBL/GenBank/DDBJ databases">
        <title>The genome of a short-lived fish provides insights into sex chromosome evolution and the genetic control of aging.</title>
        <authorList>
            <person name="Reichwald K."/>
            <person name="Felder M."/>
            <person name="Petzold A."/>
            <person name="Koch P."/>
            <person name="Groth M."/>
            <person name="Platzer M."/>
        </authorList>
    </citation>
    <scope>NUCLEOTIDE SEQUENCE</scope>
    <source>
        <tissue evidence="2">Brain</tissue>
    </source>
</reference>
<protein>
    <submittedName>
        <fullName evidence="2">Uncharacterized protein</fullName>
    </submittedName>
</protein>
<feature type="transmembrane region" description="Helical" evidence="1">
    <location>
        <begin position="37"/>
        <end position="57"/>
    </location>
</feature>
<feature type="non-terminal residue" evidence="2">
    <location>
        <position position="1"/>
    </location>
</feature>
<gene>
    <name evidence="2" type="primary">BRAFLDRAFT_86192</name>
</gene>
<evidence type="ECO:0000256" key="1">
    <source>
        <dbReference type="SAM" id="Phobius"/>
    </source>
</evidence>
<reference evidence="2" key="1">
    <citation type="submission" date="2016-05" db="EMBL/GenBank/DDBJ databases">
        <authorList>
            <person name="Lavstsen T."/>
            <person name="Jespersen J.S."/>
        </authorList>
    </citation>
    <scope>NUCLEOTIDE SEQUENCE</scope>
    <source>
        <tissue evidence="2">Brain</tissue>
    </source>
</reference>
<evidence type="ECO:0000313" key="2">
    <source>
        <dbReference type="EMBL" id="SBP78540.1"/>
    </source>
</evidence>